<proteinExistence type="predicted"/>
<dbReference type="Proteomes" id="UP000334990">
    <property type="component" value="Unassembled WGS sequence"/>
</dbReference>
<evidence type="ECO:0000256" key="4">
    <source>
        <dbReference type="SAM" id="MobiDB-lite"/>
    </source>
</evidence>
<dbReference type="SUPFAM" id="SSF52777">
    <property type="entry name" value="CoA-dependent acyltransferases"/>
    <property type="match status" value="2"/>
</dbReference>
<feature type="domain" description="Carrier" evidence="5">
    <location>
        <begin position="926"/>
        <end position="1002"/>
    </location>
</feature>
<dbReference type="SUPFAM" id="SSF47336">
    <property type="entry name" value="ACP-like"/>
    <property type="match status" value="1"/>
</dbReference>
<dbReference type="GO" id="GO:0044550">
    <property type="term" value="P:secondary metabolite biosynthetic process"/>
    <property type="evidence" value="ECO:0007669"/>
    <property type="project" value="TreeGrafter"/>
</dbReference>
<dbReference type="InterPro" id="IPR020806">
    <property type="entry name" value="PKS_PP-bd"/>
</dbReference>
<reference evidence="6 7" key="1">
    <citation type="submission" date="2019-10" db="EMBL/GenBank/DDBJ databases">
        <title>Whole genome shotgun sequence of Acrocarpospora corrugata NBRC 13972.</title>
        <authorList>
            <person name="Ichikawa N."/>
            <person name="Kimura A."/>
            <person name="Kitahashi Y."/>
            <person name="Komaki H."/>
            <person name="Oguchi A."/>
        </authorList>
    </citation>
    <scope>NUCLEOTIDE SEQUENCE [LARGE SCALE GENOMIC DNA]</scope>
    <source>
        <strain evidence="6 7">NBRC 13972</strain>
    </source>
</reference>
<dbReference type="SUPFAM" id="SSF56801">
    <property type="entry name" value="Acetyl-CoA synthetase-like"/>
    <property type="match status" value="1"/>
</dbReference>
<dbReference type="Gene3D" id="3.30.559.10">
    <property type="entry name" value="Chloramphenicol acetyltransferase-like domain"/>
    <property type="match status" value="1"/>
</dbReference>
<dbReference type="Gene3D" id="3.30.300.30">
    <property type="match status" value="1"/>
</dbReference>
<evidence type="ECO:0000256" key="3">
    <source>
        <dbReference type="ARBA" id="ARBA00022553"/>
    </source>
</evidence>
<keyword evidence="3" id="KW-0597">Phosphoprotein</keyword>
<dbReference type="NCBIfam" id="TIGR01733">
    <property type="entry name" value="AA-adenyl-dom"/>
    <property type="match status" value="1"/>
</dbReference>
<dbReference type="InterPro" id="IPR042099">
    <property type="entry name" value="ANL_N_sf"/>
</dbReference>
<evidence type="ECO:0000313" key="7">
    <source>
        <dbReference type="Proteomes" id="UP000334990"/>
    </source>
</evidence>
<name>A0A5M3VPW6_9ACTN</name>
<dbReference type="PROSITE" id="PS00455">
    <property type="entry name" value="AMP_BINDING"/>
    <property type="match status" value="1"/>
</dbReference>
<dbReference type="AlphaFoldDB" id="A0A5M3VPW6"/>
<dbReference type="Pfam" id="PF00501">
    <property type="entry name" value="AMP-binding"/>
    <property type="match status" value="1"/>
</dbReference>
<dbReference type="InterPro" id="IPR025110">
    <property type="entry name" value="AMP-bd_C"/>
</dbReference>
<dbReference type="InterPro" id="IPR009081">
    <property type="entry name" value="PP-bd_ACP"/>
</dbReference>
<dbReference type="Pfam" id="PF00550">
    <property type="entry name" value="PP-binding"/>
    <property type="match status" value="1"/>
</dbReference>
<dbReference type="Pfam" id="PF00668">
    <property type="entry name" value="Condensation"/>
    <property type="match status" value="1"/>
</dbReference>
<dbReference type="EMBL" id="BLAD01000037">
    <property type="protein sequence ID" value="GER98836.1"/>
    <property type="molecule type" value="Genomic_DNA"/>
</dbReference>
<dbReference type="FunFam" id="2.30.38.10:FF:000001">
    <property type="entry name" value="Non-ribosomal peptide synthetase PvdI"/>
    <property type="match status" value="1"/>
</dbReference>
<comment type="caution">
    <text evidence="6">The sequence shown here is derived from an EMBL/GenBank/DDBJ whole genome shotgun (WGS) entry which is preliminary data.</text>
</comment>
<dbReference type="InterPro" id="IPR036736">
    <property type="entry name" value="ACP-like_sf"/>
</dbReference>
<evidence type="ECO:0000259" key="5">
    <source>
        <dbReference type="PROSITE" id="PS50075"/>
    </source>
</evidence>
<comment type="cofactor">
    <cofactor evidence="1">
        <name>pantetheine 4'-phosphate</name>
        <dbReference type="ChEBI" id="CHEBI:47942"/>
    </cofactor>
</comment>
<dbReference type="InterPro" id="IPR045851">
    <property type="entry name" value="AMP-bd_C_sf"/>
</dbReference>
<evidence type="ECO:0000256" key="1">
    <source>
        <dbReference type="ARBA" id="ARBA00001957"/>
    </source>
</evidence>
<dbReference type="Gene3D" id="3.40.50.12780">
    <property type="entry name" value="N-terminal domain of ligase-like"/>
    <property type="match status" value="1"/>
</dbReference>
<keyword evidence="2" id="KW-0596">Phosphopantetheine</keyword>
<dbReference type="GO" id="GO:0005737">
    <property type="term" value="C:cytoplasm"/>
    <property type="evidence" value="ECO:0007669"/>
    <property type="project" value="TreeGrafter"/>
</dbReference>
<gene>
    <name evidence="6" type="ORF">Acor_09000</name>
</gene>
<accession>A0A5M3VPW6</accession>
<dbReference type="PROSITE" id="PS50075">
    <property type="entry name" value="CARRIER"/>
    <property type="match status" value="1"/>
</dbReference>
<evidence type="ECO:0000313" key="6">
    <source>
        <dbReference type="EMBL" id="GER98836.1"/>
    </source>
</evidence>
<dbReference type="InterPro" id="IPR006162">
    <property type="entry name" value="Ppantetheine_attach_site"/>
</dbReference>
<dbReference type="Gene3D" id="1.10.1200.10">
    <property type="entry name" value="ACP-like"/>
    <property type="match status" value="1"/>
</dbReference>
<dbReference type="PROSITE" id="PS00012">
    <property type="entry name" value="PHOSPHOPANTETHEINE"/>
    <property type="match status" value="1"/>
</dbReference>
<sequence>MLPLSLAQERLWFLHRLDPRDPSYHLFHVARLTGPLDPDRLAAALTVITDRHEVLRSRFPLRDGSPVQVVDSPEPFALELVDLAEPDWLVTDRISRPFDLAADRLIRATLIATGPERFTFCLVVHHIVADAWSLGLLRHELAVLYAGEEPPPLPAQYADFVRDADTGAPKSLDYWTEVLVGATPLDLPADRPRPAVVTTAGGHVQRDLPESLLRAVDKFAAVERCTPFMVLMAAYQALLSGRSGSTDISIGFATAGRRRVEYEPLIGLFANTLVLRGDLSGDPTFRELLRRTRSRLLAAYRHGDVPFDQLLTALDVARDQSRTPLFQAMFGLFNLANPTLTLPGIETEHVEPEFPHATHELRFAVWEKGMLAVYNTDLFDATTITRYVAKYQDILEQVIREPEIPLSRLTAPRGDELDLVVHGWNQAAPGVSGTFDAMFTAQVLAAPDALALVCGPDRLTYAELDRRVTDLAARIPAGRGDLVAIQLPRSTELLVALLAVQRAGAAYVPLDPEYPPARLAFVLDDSGAQPLAPQSEPAAPPLAPQTAQRLATRAVPTAPPLAPRAEATAPKSPPSPEDPAYVLYTSGSTGLPKGVTVPHSALANLLAAMAAHLGSGPGDVWLAATSLSFDISALELYLPLVSGGTVVLAESNDAPGLARLIRAECVTHAQATPSGWRALLDTGFRDPALVALAGGEALPAALARELRPRVGRLVNVYGPTETTIWSTAWEVPADPGEIRIGSPIGGTRCYVVGEHLDPLPIGVPGELLIGGCGVALGYHGRPALTADRFVPDPYGPPGARLYRTGDTVRRRPDGTLEFIGRADNQIKLRGHRIELGEIESVLETVPGVRQAVAAVHGEILVAYVVPPPGDQDELRRRLAERLPEYMIPALFAGLDALPLTANGKVDRRALPAPDGLPGAGRPAYVAPRTDAEELVAEVWSDVLGPGDPIGVHDDFFRIGGHSLMTVRVSVRLAAITGIELPLRTLFARRTVADVATALEERLREELAAMPEEEAERLLGDAP</sequence>
<dbReference type="InterPro" id="IPR023213">
    <property type="entry name" value="CAT-like_dom_sf"/>
</dbReference>
<feature type="region of interest" description="Disordered" evidence="4">
    <location>
        <begin position="530"/>
        <end position="581"/>
    </location>
</feature>
<dbReference type="PANTHER" id="PTHR45527">
    <property type="entry name" value="NONRIBOSOMAL PEPTIDE SYNTHETASE"/>
    <property type="match status" value="1"/>
</dbReference>
<dbReference type="SMART" id="SM00823">
    <property type="entry name" value="PKS_PP"/>
    <property type="match status" value="1"/>
</dbReference>
<dbReference type="Gene3D" id="3.30.559.30">
    <property type="entry name" value="Nonribosomal peptide synthetase, condensation domain"/>
    <property type="match status" value="1"/>
</dbReference>
<protein>
    <recommendedName>
        <fullName evidence="5">Carrier domain-containing protein</fullName>
    </recommendedName>
</protein>
<organism evidence="6 7">
    <name type="scientific">Acrocarpospora corrugata</name>
    <dbReference type="NCBI Taxonomy" id="35763"/>
    <lineage>
        <taxon>Bacteria</taxon>
        <taxon>Bacillati</taxon>
        <taxon>Actinomycetota</taxon>
        <taxon>Actinomycetes</taxon>
        <taxon>Streptosporangiales</taxon>
        <taxon>Streptosporangiaceae</taxon>
        <taxon>Acrocarpospora</taxon>
    </lineage>
</organism>
<dbReference type="InterPro" id="IPR000873">
    <property type="entry name" value="AMP-dep_synth/lig_dom"/>
</dbReference>
<dbReference type="GO" id="GO:0003824">
    <property type="term" value="F:catalytic activity"/>
    <property type="evidence" value="ECO:0007669"/>
    <property type="project" value="InterPro"/>
</dbReference>
<dbReference type="InterPro" id="IPR001242">
    <property type="entry name" value="Condensation_dom"/>
</dbReference>
<dbReference type="GO" id="GO:0008610">
    <property type="term" value="P:lipid biosynthetic process"/>
    <property type="evidence" value="ECO:0007669"/>
    <property type="project" value="UniProtKB-ARBA"/>
</dbReference>
<dbReference type="Pfam" id="PF13193">
    <property type="entry name" value="AMP-binding_C"/>
    <property type="match status" value="1"/>
</dbReference>
<dbReference type="GO" id="GO:0031177">
    <property type="term" value="F:phosphopantetheine binding"/>
    <property type="evidence" value="ECO:0007669"/>
    <property type="project" value="InterPro"/>
</dbReference>
<dbReference type="PANTHER" id="PTHR45527:SF1">
    <property type="entry name" value="FATTY ACID SYNTHASE"/>
    <property type="match status" value="1"/>
</dbReference>
<dbReference type="InterPro" id="IPR010071">
    <property type="entry name" value="AA_adenyl_dom"/>
</dbReference>
<keyword evidence="7" id="KW-1185">Reference proteome</keyword>
<dbReference type="InterPro" id="IPR020845">
    <property type="entry name" value="AMP-binding_CS"/>
</dbReference>
<evidence type="ECO:0000256" key="2">
    <source>
        <dbReference type="ARBA" id="ARBA00022450"/>
    </source>
</evidence>
<dbReference type="CDD" id="cd19531">
    <property type="entry name" value="LCL_NRPS-like"/>
    <property type="match status" value="1"/>
</dbReference>
<dbReference type="GO" id="GO:0043041">
    <property type="term" value="P:amino acid activation for nonribosomal peptide biosynthetic process"/>
    <property type="evidence" value="ECO:0007669"/>
    <property type="project" value="TreeGrafter"/>
</dbReference>